<reference evidence="7 8" key="1">
    <citation type="journal article" date="2014" name="Genome Biol. Evol.">
        <title>The secreted proteins of Achlya hypogyna and Thraustotheca clavata identify the ancestral oomycete secretome and reveal gene acquisitions by horizontal gene transfer.</title>
        <authorList>
            <person name="Misner I."/>
            <person name="Blouin N."/>
            <person name="Leonard G."/>
            <person name="Richards T.A."/>
            <person name="Lane C.E."/>
        </authorList>
    </citation>
    <scope>NUCLEOTIDE SEQUENCE [LARGE SCALE GENOMIC DNA]</scope>
    <source>
        <strain evidence="7 8">ATCC 48635</strain>
    </source>
</reference>
<evidence type="ECO:0000256" key="6">
    <source>
        <dbReference type="SAM" id="Phobius"/>
    </source>
</evidence>
<dbReference type="GO" id="GO:0022857">
    <property type="term" value="F:transmembrane transporter activity"/>
    <property type="evidence" value="ECO:0007669"/>
    <property type="project" value="InterPro"/>
</dbReference>
<feature type="transmembrane region" description="Helical" evidence="6">
    <location>
        <begin position="65"/>
        <end position="87"/>
    </location>
</feature>
<dbReference type="Gene3D" id="1.20.1740.10">
    <property type="entry name" value="Amino acid/polyamine transporter I"/>
    <property type="match status" value="1"/>
</dbReference>
<proteinExistence type="predicted"/>
<keyword evidence="4 6" id="KW-0472">Membrane</keyword>
<feature type="compositionally biased region" description="Basic and acidic residues" evidence="5">
    <location>
        <begin position="514"/>
        <end position="526"/>
    </location>
</feature>
<evidence type="ECO:0000256" key="2">
    <source>
        <dbReference type="ARBA" id="ARBA00022692"/>
    </source>
</evidence>
<evidence type="ECO:0000256" key="5">
    <source>
        <dbReference type="SAM" id="MobiDB-lite"/>
    </source>
</evidence>
<evidence type="ECO:0000313" key="7">
    <source>
        <dbReference type="EMBL" id="OQR86360.1"/>
    </source>
</evidence>
<gene>
    <name evidence="7" type="ORF">ACHHYP_10627</name>
</gene>
<feature type="transmembrane region" description="Helical" evidence="6">
    <location>
        <begin position="40"/>
        <end position="59"/>
    </location>
</feature>
<evidence type="ECO:0000256" key="3">
    <source>
        <dbReference type="ARBA" id="ARBA00022989"/>
    </source>
</evidence>
<feature type="transmembrane region" description="Helical" evidence="6">
    <location>
        <begin position="177"/>
        <end position="196"/>
    </location>
</feature>
<dbReference type="InterPro" id="IPR050367">
    <property type="entry name" value="APC_superfamily"/>
</dbReference>
<dbReference type="EMBL" id="JNBR01001512">
    <property type="protein sequence ID" value="OQR86360.1"/>
    <property type="molecule type" value="Genomic_DNA"/>
</dbReference>
<feature type="region of interest" description="Disordered" evidence="5">
    <location>
        <begin position="498"/>
        <end position="526"/>
    </location>
</feature>
<sequence length="548" mass="58624">MSSRAVVAPAPSTSIPGDSDCRVDSTVGVVLAEADKASVLHIWSLGVLTVIGGQLYGWNAALATGFVPFLVSQVLMGIAFVTYLACASEVCGKIQFSGGAYGLSRVTLGFYSGFLVGFLELLEYISYTSVSVVFLGDFLTTTLRWDASWQPAIWFVYYAGTSAILQLRGKVLWSFNVFVAVASVLPPLLYCVVAVGHTDLATYGRLQLENNSSVWAKGTLSTAYFSWLPYTTWAYAGIECLSLVSGLAKDAQTTMPRGMMAAVYTLFGINLALVCIVSALPPGINETAQAPFPLNAGFALGLHMSDAVANWMIVPGQFGMAFGFMLPCTHLAQALADSNLLPGCLGLKAQATHLRATLLVSVSGFIICLLCHLSPEFDSSLQNISILSAVFCYGAQIGGFVMLRTKYRTETTGYVSPFGMAGAYYAWGVFALLAISIIGGFQDDNGVAIGSLVVFIALLSAYYHVVCKKIQTISKEEYASIFRFSVMKFNASRRKIKKTTQGQAKPSSNQASKLESHGGQRGRGKVESMRKINVYASGNEAALSGNLT</sequence>
<feature type="transmembrane region" description="Helical" evidence="6">
    <location>
        <begin position="356"/>
        <end position="375"/>
    </location>
</feature>
<evidence type="ECO:0000256" key="1">
    <source>
        <dbReference type="ARBA" id="ARBA00004141"/>
    </source>
</evidence>
<dbReference type="OrthoDB" id="66651at2759"/>
<feature type="transmembrane region" description="Helical" evidence="6">
    <location>
        <begin position="147"/>
        <end position="165"/>
    </location>
</feature>
<comment type="caution">
    <text evidence="7">The sequence shown here is derived from an EMBL/GenBank/DDBJ whole genome shotgun (WGS) entry which is preliminary data.</text>
</comment>
<evidence type="ECO:0000313" key="8">
    <source>
        <dbReference type="Proteomes" id="UP000243579"/>
    </source>
</evidence>
<evidence type="ECO:0000256" key="4">
    <source>
        <dbReference type="ARBA" id="ARBA00023136"/>
    </source>
</evidence>
<feature type="transmembrane region" description="Helical" evidence="6">
    <location>
        <begin position="227"/>
        <end position="248"/>
    </location>
</feature>
<comment type="subcellular location">
    <subcellularLocation>
        <location evidence="1">Membrane</location>
        <topology evidence="1">Multi-pass membrane protein</topology>
    </subcellularLocation>
</comment>
<feature type="transmembrane region" description="Helical" evidence="6">
    <location>
        <begin position="381"/>
        <end position="403"/>
    </location>
</feature>
<feature type="transmembrane region" description="Helical" evidence="6">
    <location>
        <begin position="447"/>
        <end position="465"/>
    </location>
</feature>
<protein>
    <submittedName>
        <fullName evidence="7">Amino Acid-Polyamine-Organocation (APC) Family</fullName>
    </submittedName>
</protein>
<name>A0A1V9YKW1_ACHHY</name>
<feature type="compositionally biased region" description="Polar residues" evidence="5">
    <location>
        <begin position="499"/>
        <end position="513"/>
    </location>
</feature>
<keyword evidence="2 6" id="KW-0812">Transmembrane</keyword>
<dbReference type="AlphaFoldDB" id="A0A1V9YKW1"/>
<organism evidence="7 8">
    <name type="scientific">Achlya hypogyna</name>
    <name type="common">Oomycete</name>
    <name type="synonym">Protoachlya hypogyna</name>
    <dbReference type="NCBI Taxonomy" id="1202772"/>
    <lineage>
        <taxon>Eukaryota</taxon>
        <taxon>Sar</taxon>
        <taxon>Stramenopiles</taxon>
        <taxon>Oomycota</taxon>
        <taxon>Saprolegniomycetes</taxon>
        <taxon>Saprolegniales</taxon>
        <taxon>Achlyaceae</taxon>
        <taxon>Achlya</taxon>
    </lineage>
</organism>
<dbReference type="PANTHER" id="PTHR42770:SF7">
    <property type="entry name" value="MEMBRANE PROTEIN"/>
    <property type="match status" value="1"/>
</dbReference>
<keyword evidence="3 6" id="KW-1133">Transmembrane helix</keyword>
<dbReference type="STRING" id="1202772.A0A1V9YKW1"/>
<feature type="transmembrane region" description="Helical" evidence="6">
    <location>
        <begin position="260"/>
        <end position="280"/>
    </location>
</feature>
<dbReference type="PANTHER" id="PTHR42770">
    <property type="entry name" value="AMINO ACID TRANSPORTER-RELATED"/>
    <property type="match status" value="1"/>
</dbReference>
<feature type="transmembrane region" description="Helical" evidence="6">
    <location>
        <begin position="108"/>
        <end position="127"/>
    </location>
</feature>
<dbReference type="Proteomes" id="UP000243579">
    <property type="component" value="Unassembled WGS sequence"/>
</dbReference>
<feature type="transmembrane region" description="Helical" evidence="6">
    <location>
        <begin position="424"/>
        <end position="441"/>
    </location>
</feature>
<accession>A0A1V9YKW1</accession>
<dbReference type="GO" id="GO:0005886">
    <property type="term" value="C:plasma membrane"/>
    <property type="evidence" value="ECO:0007669"/>
    <property type="project" value="UniProtKB-SubCell"/>
</dbReference>
<keyword evidence="8" id="KW-1185">Reference proteome</keyword>